<gene>
    <name evidence="2" type="ORF">CTEN210_13235</name>
</gene>
<evidence type="ECO:0000313" key="2">
    <source>
        <dbReference type="EMBL" id="GFH56759.1"/>
    </source>
</evidence>
<dbReference type="SUPFAM" id="SSF53335">
    <property type="entry name" value="S-adenosyl-L-methionine-dependent methyltransferases"/>
    <property type="match status" value="1"/>
</dbReference>
<evidence type="ECO:0008006" key="4">
    <source>
        <dbReference type="Google" id="ProtNLM"/>
    </source>
</evidence>
<name>A0AAD3D641_9STRA</name>
<protein>
    <recommendedName>
        <fullName evidence="4">Methyltransferase domain-containing protein</fullName>
    </recommendedName>
</protein>
<proteinExistence type="predicted"/>
<feature type="signal peptide" evidence="1">
    <location>
        <begin position="1"/>
        <end position="28"/>
    </location>
</feature>
<evidence type="ECO:0000313" key="3">
    <source>
        <dbReference type="Proteomes" id="UP001054902"/>
    </source>
</evidence>
<sequence>MNSFLTKSVAIAMLLSAVVVLFSSSWLATQEKKDSFPKQIYKSVVSLERNVETVDEADDFLPVECHEKRVREFPTLTSLLEKGKDSSMGNEGGEWSACTHISIYGMNFAAFFARHLAYGLKPKSVLEFGCGLGTTSDFLARFVPGGSKVVCVEPEPMLGEVFGGEGTSRSFPSRPLQLSMLSFAPDAKDCSDALFHEDMGFELVLSLEVAEHVPPEFTDELIQRLARATTKYLVFAAARPGQGGTGHIDESMHTRDWWIEKFTSVDRGNGRGKLHLLPQLSRGIRMMTGFTDRAYDFGTNLIAFGAEGVDDILEVPQIAHDCFFNPWPVGKEVYGDKEDRKYATEHDLPEFLENKRPCPAWNKEGVDADSYRMKRSLWVEGQAQALWPELDLLIRRVKSGELKCEVERTTSNESN</sequence>
<feature type="chain" id="PRO_5041929688" description="Methyltransferase domain-containing protein" evidence="1">
    <location>
        <begin position="29"/>
        <end position="415"/>
    </location>
</feature>
<dbReference type="Gene3D" id="3.40.50.150">
    <property type="entry name" value="Vaccinia Virus protein VP39"/>
    <property type="match status" value="1"/>
</dbReference>
<dbReference type="Proteomes" id="UP001054902">
    <property type="component" value="Unassembled WGS sequence"/>
</dbReference>
<evidence type="ECO:0000256" key="1">
    <source>
        <dbReference type="SAM" id="SignalP"/>
    </source>
</evidence>
<comment type="caution">
    <text evidence="2">The sequence shown here is derived from an EMBL/GenBank/DDBJ whole genome shotgun (WGS) entry which is preliminary data.</text>
</comment>
<dbReference type="InterPro" id="IPR029063">
    <property type="entry name" value="SAM-dependent_MTases_sf"/>
</dbReference>
<reference evidence="2 3" key="1">
    <citation type="journal article" date="2021" name="Sci. Rep.">
        <title>The genome of the diatom Chaetoceros tenuissimus carries an ancient integrated fragment of an extant virus.</title>
        <authorList>
            <person name="Hongo Y."/>
            <person name="Kimura K."/>
            <person name="Takaki Y."/>
            <person name="Yoshida Y."/>
            <person name="Baba S."/>
            <person name="Kobayashi G."/>
            <person name="Nagasaki K."/>
            <person name="Hano T."/>
            <person name="Tomaru Y."/>
        </authorList>
    </citation>
    <scope>NUCLEOTIDE SEQUENCE [LARGE SCALE GENOMIC DNA]</scope>
    <source>
        <strain evidence="2 3">NIES-3715</strain>
    </source>
</reference>
<organism evidence="2 3">
    <name type="scientific">Chaetoceros tenuissimus</name>
    <dbReference type="NCBI Taxonomy" id="426638"/>
    <lineage>
        <taxon>Eukaryota</taxon>
        <taxon>Sar</taxon>
        <taxon>Stramenopiles</taxon>
        <taxon>Ochrophyta</taxon>
        <taxon>Bacillariophyta</taxon>
        <taxon>Coscinodiscophyceae</taxon>
        <taxon>Chaetocerotophycidae</taxon>
        <taxon>Chaetocerotales</taxon>
        <taxon>Chaetocerotaceae</taxon>
        <taxon>Chaetoceros</taxon>
    </lineage>
</organism>
<dbReference type="EMBL" id="BLLK01000056">
    <property type="protein sequence ID" value="GFH56759.1"/>
    <property type="molecule type" value="Genomic_DNA"/>
</dbReference>
<keyword evidence="3" id="KW-1185">Reference proteome</keyword>
<dbReference type="AlphaFoldDB" id="A0AAD3D641"/>
<keyword evidence="1" id="KW-0732">Signal</keyword>
<accession>A0AAD3D641</accession>